<dbReference type="PANTHER" id="PTHR45348:SF2">
    <property type="entry name" value="ZINC-TYPE ALCOHOL DEHYDROGENASE-LIKE PROTEIN C2E1P3.01"/>
    <property type="match status" value="1"/>
</dbReference>
<reference evidence="2" key="1">
    <citation type="journal article" date="2020" name="New Phytol.">
        <title>Comparative genomics reveals dynamic genome evolution in host specialist ectomycorrhizal fungi.</title>
        <authorList>
            <person name="Lofgren L.A."/>
            <person name="Nguyen N.H."/>
            <person name="Vilgalys R."/>
            <person name="Ruytinx J."/>
            <person name="Liao H.L."/>
            <person name="Branco S."/>
            <person name="Kuo A."/>
            <person name="LaButti K."/>
            <person name="Lipzen A."/>
            <person name="Andreopoulos W."/>
            <person name="Pangilinan J."/>
            <person name="Riley R."/>
            <person name="Hundley H."/>
            <person name="Na H."/>
            <person name="Barry K."/>
            <person name="Grigoriev I.V."/>
            <person name="Stajich J.E."/>
            <person name="Kennedy P.G."/>
        </authorList>
    </citation>
    <scope>NUCLEOTIDE SEQUENCE</scope>
    <source>
        <strain evidence="2">MN1</strain>
    </source>
</reference>
<dbReference type="GO" id="GO:0016651">
    <property type="term" value="F:oxidoreductase activity, acting on NAD(P)H"/>
    <property type="evidence" value="ECO:0007669"/>
    <property type="project" value="InterPro"/>
</dbReference>
<dbReference type="InterPro" id="IPR013154">
    <property type="entry name" value="ADH-like_N"/>
</dbReference>
<dbReference type="Proteomes" id="UP000807769">
    <property type="component" value="Unassembled WGS sequence"/>
</dbReference>
<evidence type="ECO:0000259" key="1">
    <source>
        <dbReference type="SMART" id="SM00829"/>
    </source>
</evidence>
<dbReference type="RefSeq" id="XP_041196715.1">
    <property type="nucleotide sequence ID" value="XM_041334890.1"/>
</dbReference>
<dbReference type="EMBL" id="JABBWG010000006">
    <property type="protein sequence ID" value="KAG1821975.1"/>
    <property type="molecule type" value="Genomic_DNA"/>
</dbReference>
<sequence length="425" mass="46248">MSTMTQRTNDKPPGPIRRRLRLLEKAVQFLSRLDGRGPHPIHEVSLNTSFHSLPLSQEQSPSIHSTLDFHSILDFHSTLEMPDEQLALIIPAKQTTFAVASRKIPKPGPGEVLVKLQATALNPLDAKVHRDGTFVDSYPAVLGTDGAGIVEEIGEGVTKFDLGERIFFHGAFDDNDLATFQQFCVVTTDFAAKVPRSLSLDQASTIACGLGTAAIGMYGTTNGIGLIPPWDRGGWSKYKGWPILILGGAGSVGNYVIQLAKLSGFSPIITTASLKHTEHLKSLGANHVIDRYLPLPALKQAVMKITGSRIHIMYDSISTAETQQAAWSLLAPGGKLAVTQPPLISRDSYDSRQVVPVDGSPQSDENWETGKRLWAHLERWVEDGHIQPNNVDLLPGGLRAIPEALERFNAGKVDGVKMVVRPQET</sequence>
<name>A0A9P7EIZ4_9AGAM</name>
<dbReference type="Gene3D" id="3.90.180.10">
    <property type="entry name" value="Medium-chain alcohol dehydrogenases, catalytic domain"/>
    <property type="match status" value="1"/>
</dbReference>
<dbReference type="InterPro" id="IPR020843">
    <property type="entry name" value="ER"/>
</dbReference>
<dbReference type="CDD" id="cd08249">
    <property type="entry name" value="enoyl_reductase_like"/>
    <property type="match status" value="1"/>
</dbReference>
<dbReference type="OrthoDB" id="3233595at2759"/>
<gene>
    <name evidence="2" type="ORF">BJ212DRAFT_1334904</name>
</gene>
<dbReference type="Gene3D" id="3.40.50.720">
    <property type="entry name" value="NAD(P)-binding Rossmann-like Domain"/>
    <property type="match status" value="1"/>
</dbReference>
<dbReference type="Pfam" id="PF00107">
    <property type="entry name" value="ADH_zinc_N"/>
    <property type="match status" value="1"/>
</dbReference>
<comment type="caution">
    <text evidence="2">The sequence shown here is derived from an EMBL/GenBank/DDBJ whole genome shotgun (WGS) entry which is preliminary data.</text>
</comment>
<dbReference type="GeneID" id="64628907"/>
<dbReference type="AlphaFoldDB" id="A0A9P7EIZ4"/>
<accession>A0A9P7EIZ4</accession>
<proteinExistence type="predicted"/>
<feature type="domain" description="Enoyl reductase (ER)" evidence="1">
    <location>
        <begin position="94"/>
        <end position="420"/>
    </location>
</feature>
<dbReference type="SMART" id="SM00829">
    <property type="entry name" value="PKS_ER"/>
    <property type="match status" value="1"/>
</dbReference>
<keyword evidence="3" id="KW-1185">Reference proteome</keyword>
<evidence type="ECO:0000313" key="3">
    <source>
        <dbReference type="Proteomes" id="UP000807769"/>
    </source>
</evidence>
<protein>
    <submittedName>
        <fullName evidence="2">GroES-like protein</fullName>
    </submittedName>
</protein>
<dbReference type="SUPFAM" id="SSF50129">
    <property type="entry name" value="GroES-like"/>
    <property type="match status" value="1"/>
</dbReference>
<organism evidence="2 3">
    <name type="scientific">Suillus subaureus</name>
    <dbReference type="NCBI Taxonomy" id="48587"/>
    <lineage>
        <taxon>Eukaryota</taxon>
        <taxon>Fungi</taxon>
        <taxon>Dikarya</taxon>
        <taxon>Basidiomycota</taxon>
        <taxon>Agaricomycotina</taxon>
        <taxon>Agaricomycetes</taxon>
        <taxon>Agaricomycetidae</taxon>
        <taxon>Boletales</taxon>
        <taxon>Suillineae</taxon>
        <taxon>Suillaceae</taxon>
        <taxon>Suillus</taxon>
    </lineage>
</organism>
<dbReference type="SUPFAM" id="SSF51735">
    <property type="entry name" value="NAD(P)-binding Rossmann-fold domains"/>
    <property type="match status" value="1"/>
</dbReference>
<dbReference type="PANTHER" id="PTHR45348">
    <property type="entry name" value="HYPOTHETICAL OXIDOREDUCTASE (EUROFUNG)"/>
    <property type="match status" value="1"/>
</dbReference>
<dbReference type="InterPro" id="IPR036291">
    <property type="entry name" value="NAD(P)-bd_dom_sf"/>
</dbReference>
<dbReference type="InterPro" id="IPR011032">
    <property type="entry name" value="GroES-like_sf"/>
</dbReference>
<dbReference type="InterPro" id="IPR013149">
    <property type="entry name" value="ADH-like_C"/>
</dbReference>
<dbReference type="InterPro" id="IPR047122">
    <property type="entry name" value="Trans-enoyl_RdTase-like"/>
</dbReference>
<evidence type="ECO:0000313" key="2">
    <source>
        <dbReference type="EMBL" id="KAG1821975.1"/>
    </source>
</evidence>
<dbReference type="Pfam" id="PF08240">
    <property type="entry name" value="ADH_N"/>
    <property type="match status" value="1"/>
</dbReference>